<name>S3P6M4_9GAMM</name>
<dbReference type="EMBL" id="ATGI01000018">
    <property type="protein sequence ID" value="EPF74521.1"/>
    <property type="molecule type" value="Genomic_DNA"/>
</dbReference>
<dbReference type="HOGENOM" id="CLU_000604_84_9_6"/>
<evidence type="ECO:0000313" key="12">
    <source>
        <dbReference type="EMBL" id="EPF74521.1"/>
    </source>
</evidence>
<evidence type="ECO:0000256" key="6">
    <source>
        <dbReference type="ARBA" id="ARBA00022840"/>
    </source>
</evidence>
<proteinExistence type="predicted"/>
<dbReference type="PROSITE" id="PS00211">
    <property type="entry name" value="ABC_TRANSPORTER_1"/>
    <property type="match status" value="1"/>
</dbReference>
<dbReference type="GO" id="GO:0140359">
    <property type="term" value="F:ABC-type transporter activity"/>
    <property type="evidence" value="ECO:0007669"/>
    <property type="project" value="InterPro"/>
</dbReference>
<dbReference type="eggNOG" id="COG1132">
    <property type="taxonomic scope" value="Bacteria"/>
</dbReference>
<keyword evidence="2" id="KW-0813">Transport</keyword>
<evidence type="ECO:0000256" key="3">
    <source>
        <dbReference type="ARBA" id="ARBA00022475"/>
    </source>
</evidence>
<keyword evidence="5" id="KW-0547">Nucleotide-binding</keyword>
<dbReference type="InterPro" id="IPR017871">
    <property type="entry name" value="ABC_transporter-like_CS"/>
</dbReference>
<keyword evidence="4 9" id="KW-0812">Transmembrane</keyword>
<evidence type="ECO:0000256" key="8">
    <source>
        <dbReference type="ARBA" id="ARBA00023136"/>
    </source>
</evidence>
<evidence type="ECO:0000256" key="4">
    <source>
        <dbReference type="ARBA" id="ARBA00022692"/>
    </source>
</evidence>
<dbReference type="InterPro" id="IPR003439">
    <property type="entry name" value="ABC_transporter-like_ATP-bd"/>
</dbReference>
<dbReference type="RefSeq" id="WP_016655968.1">
    <property type="nucleotide sequence ID" value="NZ_KE340352.1"/>
</dbReference>
<dbReference type="STRING" id="632955.GCA_000829675_01375"/>
<dbReference type="PANTHER" id="PTHR24221:SF654">
    <property type="entry name" value="ATP-BINDING CASSETTE SUB-FAMILY B MEMBER 6"/>
    <property type="match status" value="1"/>
</dbReference>
<dbReference type="InterPro" id="IPR011527">
    <property type="entry name" value="ABC1_TM_dom"/>
</dbReference>
<protein>
    <submittedName>
        <fullName evidence="12">ABC transporter ATP-binding protein</fullName>
    </submittedName>
</protein>
<dbReference type="InterPro" id="IPR027417">
    <property type="entry name" value="P-loop_NTPase"/>
</dbReference>
<keyword evidence="13" id="KW-1185">Reference proteome</keyword>
<feature type="transmembrane region" description="Helical" evidence="9">
    <location>
        <begin position="71"/>
        <end position="96"/>
    </location>
</feature>
<dbReference type="InterPro" id="IPR036640">
    <property type="entry name" value="ABC1_TM_sf"/>
</dbReference>
<feature type="transmembrane region" description="Helical" evidence="9">
    <location>
        <begin position="149"/>
        <end position="169"/>
    </location>
</feature>
<dbReference type="GO" id="GO:0005524">
    <property type="term" value="F:ATP binding"/>
    <property type="evidence" value="ECO:0007669"/>
    <property type="project" value="UniProtKB-KW"/>
</dbReference>
<evidence type="ECO:0000313" key="13">
    <source>
        <dbReference type="Proteomes" id="UP000014568"/>
    </source>
</evidence>
<dbReference type="SMART" id="SM00382">
    <property type="entry name" value="AAA"/>
    <property type="match status" value="1"/>
</dbReference>
<dbReference type="AlphaFoldDB" id="S3P6M4"/>
<keyword evidence="3" id="KW-1003">Cell membrane</keyword>
<dbReference type="FunFam" id="3.40.50.300:FF:000221">
    <property type="entry name" value="Multidrug ABC transporter ATP-binding protein"/>
    <property type="match status" value="1"/>
</dbReference>
<feature type="domain" description="ABC transporter" evidence="10">
    <location>
        <begin position="352"/>
        <end position="584"/>
    </location>
</feature>
<evidence type="ECO:0000256" key="5">
    <source>
        <dbReference type="ARBA" id="ARBA00022741"/>
    </source>
</evidence>
<keyword evidence="7 9" id="KW-1133">Transmembrane helix</keyword>
<feature type="transmembrane region" description="Helical" evidence="9">
    <location>
        <begin position="293"/>
        <end position="314"/>
    </location>
</feature>
<feature type="transmembrane region" description="Helical" evidence="9">
    <location>
        <begin position="175"/>
        <end position="193"/>
    </location>
</feature>
<sequence length="597" mass="64688">MSERDAKEQRPKQITALSRILDPIRVQLIFSALLSALGAMLSLLPLALIAGLVQAIYLGTHTHFLSDSTNMITLAIVGLGSLLLGVLSITVAEFVAHIADHKITGQLQQQIAKQLTQVPLGWFSQRSSGEIKQAMQDDIGLLHSLTAHFYPAVGRAVGAMVSAAIYLLIMDWRLALISFLPFLGFLLFLRHAMKSSEARIPDFASQLGQMNSATVEFTAAMPVVKTFAQSGQASSGYQHAVNAFAQAFREFTRPLVKSMAHAHAMVAPITVLGVVIFSAAVMSYMGWIEAVEVLPFVLVAPAICAPVLLLHTLLHDLQGSQAAAQRILNLLETPILVELPADQGAHIQDSTVQFEQVSYAYAEQNVLTEFDLTMKPGTVTAIVGPSGAGKSTIAQLLLRFFDPTTGVIRLGGVDIRQMDSCSLYQHIGFVLQETRLIHATIAENIALGRALATQDEIETAAKAANIHERIMALPKQYQSVIGEDLQLSGGERQRISIARAILLDPPVLVLDEATAAADIDNEIAIQQALAQFAQGRTLLVIAHRLDSIMHADHIVVLDQGRIAEQGKHHALLEQQGLYAQLWSHATHQPRSEGEATC</sequence>
<dbReference type="OrthoDB" id="9806127at2"/>
<dbReference type="PROSITE" id="PS50893">
    <property type="entry name" value="ABC_TRANSPORTER_2"/>
    <property type="match status" value="1"/>
</dbReference>
<keyword evidence="6 12" id="KW-0067">ATP-binding</keyword>
<evidence type="ECO:0000256" key="9">
    <source>
        <dbReference type="SAM" id="Phobius"/>
    </source>
</evidence>
<dbReference type="InterPro" id="IPR003593">
    <property type="entry name" value="AAA+_ATPase"/>
</dbReference>
<evidence type="ECO:0000259" key="10">
    <source>
        <dbReference type="PROSITE" id="PS50893"/>
    </source>
</evidence>
<dbReference type="GO" id="GO:0005886">
    <property type="term" value="C:plasma membrane"/>
    <property type="evidence" value="ECO:0007669"/>
    <property type="project" value="UniProtKB-SubCell"/>
</dbReference>
<dbReference type="PANTHER" id="PTHR24221">
    <property type="entry name" value="ATP-BINDING CASSETTE SUB-FAMILY B"/>
    <property type="match status" value="1"/>
</dbReference>
<feature type="transmembrane region" description="Helical" evidence="9">
    <location>
        <begin position="28"/>
        <end position="59"/>
    </location>
</feature>
<evidence type="ECO:0000256" key="1">
    <source>
        <dbReference type="ARBA" id="ARBA00004651"/>
    </source>
</evidence>
<evidence type="ECO:0000256" key="7">
    <source>
        <dbReference type="ARBA" id="ARBA00022989"/>
    </source>
</evidence>
<dbReference type="Gene3D" id="1.20.1560.10">
    <property type="entry name" value="ABC transporter type 1, transmembrane domain"/>
    <property type="match status" value="1"/>
</dbReference>
<accession>S3P6M4</accession>
<dbReference type="SUPFAM" id="SSF90123">
    <property type="entry name" value="ABC transporter transmembrane region"/>
    <property type="match status" value="1"/>
</dbReference>
<dbReference type="GO" id="GO:0016887">
    <property type="term" value="F:ATP hydrolysis activity"/>
    <property type="evidence" value="ECO:0007669"/>
    <property type="project" value="InterPro"/>
</dbReference>
<dbReference type="Proteomes" id="UP000014568">
    <property type="component" value="Unassembled WGS sequence"/>
</dbReference>
<keyword evidence="8 9" id="KW-0472">Membrane</keyword>
<organism evidence="12 13">
    <name type="scientific">Acinetobacter rudis CIP 110305</name>
    <dbReference type="NCBI Taxonomy" id="421052"/>
    <lineage>
        <taxon>Bacteria</taxon>
        <taxon>Pseudomonadati</taxon>
        <taxon>Pseudomonadota</taxon>
        <taxon>Gammaproteobacteria</taxon>
        <taxon>Moraxellales</taxon>
        <taxon>Moraxellaceae</taxon>
        <taxon>Acinetobacter</taxon>
    </lineage>
</organism>
<dbReference type="Gene3D" id="3.40.50.300">
    <property type="entry name" value="P-loop containing nucleotide triphosphate hydrolases"/>
    <property type="match status" value="1"/>
</dbReference>
<comment type="caution">
    <text evidence="12">The sequence shown here is derived from an EMBL/GenBank/DDBJ whole genome shotgun (WGS) entry which is preliminary data.</text>
</comment>
<dbReference type="InterPro" id="IPR039421">
    <property type="entry name" value="Type_1_exporter"/>
</dbReference>
<dbReference type="PROSITE" id="PS50929">
    <property type="entry name" value="ABC_TM1F"/>
    <property type="match status" value="1"/>
</dbReference>
<evidence type="ECO:0000259" key="11">
    <source>
        <dbReference type="PROSITE" id="PS50929"/>
    </source>
</evidence>
<dbReference type="PATRIC" id="fig|421052.3.peg.1518"/>
<feature type="transmembrane region" description="Helical" evidence="9">
    <location>
        <begin position="265"/>
        <end position="287"/>
    </location>
</feature>
<gene>
    <name evidence="12" type="ORF">F945_01560</name>
</gene>
<comment type="subcellular location">
    <subcellularLocation>
        <location evidence="1">Cell membrane</location>
        <topology evidence="1">Multi-pass membrane protein</topology>
    </subcellularLocation>
</comment>
<feature type="domain" description="ABC transmembrane type-1" evidence="11">
    <location>
        <begin position="29"/>
        <end position="319"/>
    </location>
</feature>
<reference evidence="12 13" key="1">
    <citation type="submission" date="2013-06" db="EMBL/GenBank/DDBJ databases">
        <title>The Genome Sequence of Acinetobacter rudis CIP 110305.</title>
        <authorList>
            <consortium name="The Broad Institute Genome Sequencing Platform"/>
            <consortium name="The Broad Institute Genome Sequencing Center for Infectious Disease"/>
            <person name="Cerqueira G."/>
            <person name="Feldgarden M."/>
            <person name="Courvalin P."/>
            <person name="Perichon B."/>
            <person name="Grillot-Courvalin C."/>
            <person name="Clermont D."/>
            <person name="Rocha E."/>
            <person name="Yoon E.-J."/>
            <person name="Nemec A."/>
            <person name="Young S.K."/>
            <person name="Zeng Q."/>
            <person name="Gargeya S."/>
            <person name="Fitzgerald M."/>
            <person name="Abouelleil A."/>
            <person name="Alvarado L."/>
            <person name="Berlin A.M."/>
            <person name="Chapman S.B."/>
            <person name="Dewar J."/>
            <person name="Goldberg J."/>
            <person name="Griggs A."/>
            <person name="Gujja S."/>
            <person name="Hansen M."/>
            <person name="Howarth C."/>
            <person name="Imamovic A."/>
            <person name="Larimer J."/>
            <person name="McCowan C."/>
            <person name="Murphy C."/>
            <person name="Pearson M."/>
            <person name="Priest M."/>
            <person name="Roberts A."/>
            <person name="Saif S."/>
            <person name="Shea T."/>
            <person name="Sykes S."/>
            <person name="Wortman J."/>
            <person name="Nusbaum C."/>
            <person name="Birren B."/>
        </authorList>
    </citation>
    <scope>NUCLEOTIDE SEQUENCE [LARGE SCALE GENOMIC DNA]</scope>
    <source>
        <strain evidence="12 13">CIP 110305</strain>
    </source>
</reference>
<dbReference type="Pfam" id="PF00664">
    <property type="entry name" value="ABC_membrane"/>
    <property type="match status" value="1"/>
</dbReference>
<evidence type="ECO:0000256" key="2">
    <source>
        <dbReference type="ARBA" id="ARBA00022448"/>
    </source>
</evidence>
<dbReference type="SUPFAM" id="SSF52540">
    <property type="entry name" value="P-loop containing nucleoside triphosphate hydrolases"/>
    <property type="match status" value="1"/>
</dbReference>
<dbReference type="Pfam" id="PF00005">
    <property type="entry name" value="ABC_tran"/>
    <property type="match status" value="1"/>
</dbReference>